<keyword evidence="6" id="KW-1185">Reference proteome</keyword>
<gene>
    <name evidence="5" type="ORF">SteCoe_25305</name>
</gene>
<dbReference type="Pfam" id="PF04145">
    <property type="entry name" value="Ctr"/>
    <property type="match status" value="2"/>
</dbReference>
<evidence type="ECO:0000313" key="6">
    <source>
        <dbReference type="Proteomes" id="UP000187209"/>
    </source>
</evidence>
<name>A0A1R2BFH6_9CILI</name>
<comment type="subcellular location">
    <subcellularLocation>
        <location evidence="4">Membrane</location>
        <topology evidence="4">Multi-pass membrane protein</topology>
    </subcellularLocation>
</comment>
<proteinExistence type="inferred from homology"/>
<dbReference type="OrthoDB" id="73901at2759"/>
<evidence type="ECO:0000313" key="5">
    <source>
        <dbReference type="EMBL" id="OMJ75527.1"/>
    </source>
</evidence>
<keyword evidence="3 4" id="KW-0472">Membrane</keyword>
<dbReference type="GO" id="GO:0005375">
    <property type="term" value="F:copper ion transmembrane transporter activity"/>
    <property type="evidence" value="ECO:0007669"/>
    <property type="project" value="UniProtKB-UniRule"/>
</dbReference>
<dbReference type="AlphaFoldDB" id="A0A1R2BFH6"/>
<dbReference type="InterPro" id="IPR007274">
    <property type="entry name" value="Cop_transporter"/>
</dbReference>
<feature type="transmembrane region" description="Helical" evidence="4">
    <location>
        <begin position="105"/>
        <end position="124"/>
    </location>
</feature>
<keyword evidence="1 4" id="KW-0812">Transmembrane</keyword>
<evidence type="ECO:0000256" key="4">
    <source>
        <dbReference type="RuleBase" id="RU367022"/>
    </source>
</evidence>
<evidence type="ECO:0000256" key="2">
    <source>
        <dbReference type="ARBA" id="ARBA00022989"/>
    </source>
</evidence>
<evidence type="ECO:0000256" key="1">
    <source>
        <dbReference type="ARBA" id="ARBA00022692"/>
    </source>
</evidence>
<reference evidence="5 6" key="1">
    <citation type="submission" date="2016-11" db="EMBL/GenBank/DDBJ databases">
        <title>The macronuclear genome of Stentor coeruleus: a giant cell with tiny introns.</title>
        <authorList>
            <person name="Slabodnick M."/>
            <person name="Ruby J.G."/>
            <person name="Reiff S.B."/>
            <person name="Swart E.C."/>
            <person name="Gosai S."/>
            <person name="Prabakaran S."/>
            <person name="Witkowska E."/>
            <person name="Larue G.E."/>
            <person name="Fisher S."/>
            <person name="Freeman R.M."/>
            <person name="Gunawardena J."/>
            <person name="Chu W."/>
            <person name="Stover N.A."/>
            <person name="Gregory B.D."/>
            <person name="Nowacki M."/>
            <person name="Derisi J."/>
            <person name="Roy S.W."/>
            <person name="Marshall W.F."/>
            <person name="Sood P."/>
        </authorList>
    </citation>
    <scope>NUCLEOTIDE SEQUENCE [LARGE SCALE GENOMIC DNA]</scope>
    <source>
        <strain evidence="5">WM001</strain>
    </source>
</reference>
<sequence length="149" mass="17164">MNNMDMMDMMMSMEMQSTFYSDPHFEFLFNSWHVDSRSKYAGALVGLFFFAVAINALNYFTNLMDSKRKNSSSTMERLLLLLIMGIGRFLYISALYILMLAVMTYNTGVFIIVSAGLAFGYSICPQVNTQDNKVSQETYYEAPKYFRDP</sequence>
<feature type="transmembrane region" description="Helical" evidence="4">
    <location>
        <begin position="78"/>
        <end position="99"/>
    </location>
</feature>
<dbReference type="EMBL" id="MPUH01000685">
    <property type="protein sequence ID" value="OMJ75527.1"/>
    <property type="molecule type" value="Genomic_DNA"/>
</dbReference>
<keyword evidence="2 4" id="KW-1133">Transmembrane helix</keyword>
<evidence type="ECO:0000256" key="3">
    <source>
        <dbReference type="ARBA" id="ARBA00023136"/>
    </source>
</evidence>
<comment type="similarity">
    <text evidence="4">Belongs to the copper transporter (Ctr) (TC 1.A.56) family. SLC31A subfamily.</text>
</comment>
<accession>A0A1R2BFH6</accession>
<keyword evidence="4" id="KW-0186">Copper</keyword>
<protein>
    <recommendedName>
        <fullName evidence="4">Copper transport protein</fullName>
    </recommendedName>
</protein>
<comment type="caution">
    <text evidence="5">The sequence shown here is derived from an EMBL/GenBank/DDBJ whole genome shotgun (WGS) entry which is preliminary data.</text>
</comment>
<dbReference type="Proteomes" id="UP000187209">
    <property type="component" value="Unassembled WGS sequence"/>
</dbReference>
<keyword evidence="4" id="KW-0813">Transport</keyword>
<feature type="transmembrane region" description="Helical" evidence="4">
    <location>
        <begin position="40"/>
        <end position="57"/>
    </location>
</feature>
<keyword evidence="4" id="KW-0187">Copper transport</keyword>
<keyword evidence="4" id="KW-0406">Ion transport</keyword>
<dbReference type="PANTHER" id="PTHR12483">
    <property type="entry name" value="SOLUTE CARRIER FAMILY 31 COPPER TRANSPORTERS"/>
    <property type="match status" value="1"/>
</dbReference>
<dbReference type="GO" id="GO:0016020">
    <property type="term" value="C:membrane"/>
    <property type="evidence" value="ECO:0007669"/>
    <property type="project" value="UniProtKB-SubCell"/>
</dbReference>
<organism evidence="5 6">
    <name type="scientific">Stentor coeruleus</name>
    <dbReference type="NCBI Taxonomy" id="5963"/>
    <lineage>
        <taxon>Eukaryota</taxon>
        <taxon>Sar</taxon>
        <taxon>Alveolata</taxon>
        <taxon>Ciliophora</taxon>
        <taxon>Postciliodesmatophora</taxon>
        <taxon>Heterotrichea</taxon>
        <taxon>Heterotrichida</taxon>
        <taxon>Stentoridae</taxon>
        <taxon>Stentor</taxon>
    </lineage>
</organism>